<dbReference type="KEGG" id="pdio:PDMSB3_3453"/>
<feature type="domain" description="Response regulatory" evidence="5">
    <location>
        <begin position="7"/>
        <end position="126"/>
    </location>
</feature>
<dbReference type="Proteomes" id="UP000325811">
    <property type="component" value="Chromosome I"/>
</dbReference>
<dbReference type="SMART" id="SM00448">
    <property type="entry name" value="REC"/>
    <property type="match status" value="1"/>
</dbReference>
<evidence type="ECO:0000256" key="3">
    <source>
        <dbReference type="PROSITE-ProRule" id="PRU00169"/>
    </source>
</evidence>
<dbReference type="InterPro" id="IPR000792">
    <property type="entry name" value="Tscrpt_reg_LuxR_C"/>
</dbReference>
<dbReference type="InterPro" id="IPR058245">
    <property type="entry name" value="NreC/VraR/RcsB-like_REC"/>
</dbReference>
<evidence type="ECO:0000313" key="6">
    <source>
        <dbReference type="EMBL" id="VVD29909.1"/>
    </source>
</evidence>
<dbReference type="GO" id="GO:0006355">
    <property type="term" value="P:regulation of DNA-templated transcription"/>
    <property type="evidence" value="ECO:0007669"/>
    <property type="project" value="InterPro"/>
</dbReference>
<dbReference type="Gene3D" id="3.40.50.2300">
    <property type="match status" value="1"/>
</dbReference>
<evidence type="ECO:0000259" key="4">
    <source>
        <dbReference type="PROSITE" id="PS50043"/>
    </source>
</evidence>
<evidence type="ECO:0000259" key="5">
    <source>
        <dbReference type="PROSITE" id="PS50110"/>
    </source>
</evidence>
<dbReference type="InterPro" id="IPR039420">
    <property type="entry name" value="WalR-like"/>
</dbReference>
<dbReference type="Pfam" id="PF00072">
    <property type="entry name" value="Response_reg"/>
    <property type="match status" value="1"/>
</dbReference>
<evidence type="ECO:0000313" key="7">
    <source>
        <dbReference type="Proteomes" id="UP000325811"/>
    </source>
</evidence>
<keyword evidence="2 6" id="KW-0238">DNA-binding</keyword>
<dbReference type="PROSITE" id="PS50110">
    <property type="entry name" value="RESPONSE_REGULATORY"/>
    <property type="match status" value="1"/>
</dbReference>
<dbReference type="AlphaFoldDB" id="A0A5Q4ZEQ0"/>
<dbReference type="InterPro" id="IPR001789">
    <property type="entry name" value="Sig_transdc_resp-reg_receiver"/>
</dbReference>
<dbReference type="PROSITE" id="PS50043">
    <property type="entry name" value="HTH_LUXR_2"/>
    <property type="match status" value="1"/>
</dbReference>
<name>A0A5Q4ZEQ0_9BURK</name>
<dbReference type="PROSITE" id="PS00622">
    <property type="entry name" value="HTH_LUXR_1"/>
    <property type="match status" value="1"/>
</dbReference>
<feature type="domain" description="HTH luxR-type" evidence="4">
    <location>
        <begin position="147"/>
        <end position="212"/>
    </location>
</feature>
<keyword evidence="7" id="KW-1185">Reference proteome</keyword>
<accession>A0A5Q4ZEQ0</accession>
<dbReference type="SMART" id="SM00421">
    <property type="entry name" value="HTH_LUXR"/>
    <property type="match status" value="1"/>
</dbReference>
<protein>
    <submittedName>
        <fullName evidence="6">Response regulator containing a CheY-like receiver domain and an HTH DNA-binding domain</fullName>
    </submittedName>
</protein>
<dbReference type="InterPro" id="IPR011006">
    <property type="entry name" value="CheY-like_superfamily"/>
</dbReference>
<comment type="caution">
    <text evidence="3">Lacks conserved residue(s) required for the propagation of feature annotation.</text>
</comment>
<dbReference type="Gene3D" id="1.10.10.10">
    <property type="entry name" value="Winged helix-like DNA-binding domain superfamily/Winged helix DNA-binding domain"/>
    <property type="match status" value="1"/>
</dbReference>
<evidence type="ECO:0000256" key="2">
    <source>
        <dbReference type="ARBA" id="ARBA00023125"/>
    </source>
</evidence>
<dbReference type="SUPFAM" id="SSF46894">
    <property type="entry name" value="C-terminal effector domain of the bipartite response regulators"/>
    <property type="match status" value="1"/>
</dbReference>
<dbReference type="EMBL" id="LR699553">
    <property type="protein sequence ID" value="VVD29909.1"/>
    <property type="molecule type" value="Genomic_DNA"/>
</dbReference>
<dbReference type="GO" id="GO:0003677">
    <property type="term" value="F:DNA binding"/>
    <property type="evidence" value="ECO:0007669"/>
    <property type="project" value="UniProtKB-KW"/>
</dbReference>
<dbReference type="InterPro" id="IPR036388">
    <property type="entry name" value="WH-like_DNA-bd_sf"/>
</dbReference>
<dbReference type="PANTHER" id="PTHR43214:SF17">
    <property type="entry name" value="TRANSCRIPTIONAL REGULATORY PROTEIN RCSB"/>
    <property type="match status" value="1"/>
</dbReference>
<reference evidence="6 7" key="1">
    <citation type="submission" date="2019-08" db="EMBL/GenBank/DDBJ databases">
        <authorList>
            <person name="Herpell B J."/>
        </authorList>
    </citation>
    <scope>NUCLEOTIDE SEQUENCE [LARGE SCALE GENOMIC DNA]</scope>
    <source>
        <strain evidence="7">Msb3</strain>
    </source>
</reference>
<dbReference type="PANTHER" id="PTHR43214">
    <property type="entry name" value="TWO-COMPONENT RESPONSE REGULATOR"/>
    <property type="match status" value="1"/>
</dbReference>
<dbReference type="InterPro" id="IPR016032">
    <property type="entry name" value="Sig_transdc_resp-reg_C-effctor"/>
</dbReference>
<proteinExistence type="predicted"/>
<dbReference type="CDD" id="cd17535">
    <property type="entry name" value="REC_NarL-like"/>
    <property type="match status" value="1"/>
</dbReference>
<keyword evidence="1" id="KW-0597">Phosphoprotein</keyword>
<organism evidence="6 7">
    <name type="scientific">Paraburkholderia dioscoreae</name>
    <dbReference type="NCBI Taxonomy" id="2604047"/>
    <lineage>
        <taxon>Bacteria</taxon>
        <taxon>Pseudomonadati</taxon>
        <taxon>Pseudomonadota</taxon>
        <taxon>Betaproteobacteria</taxon>
        <taxon>Burkholderiales</taxon>
        <taxon>Burkholderiaceae</taxon>
        <taxon>Paraburkholderia</taxon>
    </lineage>
</organism>
<dbReference type="Pfam" id="PF00196">
    <property type="entry name" value="GerE"/>
    <property type="match status" value="1"/>
</dbReference>
<gene>
    <name evidence="6" type="ORF">PDMSB3_3453</name>
</gene>
<dbReference type="SUPFAM" id="SSF52172">
    <property type="entry name" value="CheY-like"/>
    <property type="match status" value="1"/>
</dbReference>
<dbReference type="CDD" id="cd06170">
    <property type="entry name" value="LuxR_C_like"/>
    <property type="match status" value="1"/>
</dbReference>
<dbReference type="GO" id="GO:0000160">
    <property type="term" value="P:phosphorelay signal transduction system"/>
    <property type="evidence" value="ECO:0007669"/>
    <property type="project" value="InterPro"/>
</dbReference>
<evidence type="ECO:0000256" key="1">
    <source>
        <dbReference type="ARBA" id="ARBA00022553"/>
    </source>
</evidence>
<sequence>MNHFSIRVAIADDHPAVLIGLQQVLEHAGQIELVGTCRNSTQIVELLQHVACDVVICEYTLPEGKYRDGLEFFGYLQRNFPDIGIVVLTTMNNRAVVRTLASQGNLSVISKADATGHIITAIHATVAGGNYHSPTIRSIASNVHSGAIHTATELSPKEAEVMRLLASGNTVTDIAAYLKRSKQTISSHKRSAMRKFGASNDIELISFMLSREREIAPLVIQPENPASTRAMHQDLDAR</sequence>
<dbReference type="PRINTS" id="PR00038">
    <property type="entry name" value="HTHLUXR"/>
</dbReference>